<evidence type="ECO:0000256" key="1">
    <source>
        <dbReference type="ARBA" id="ARBA00007534"/>
    </source>
</evidence>
<dbReference type="AlphaFoldDB" id="A0A177IP33"/>
<evidence type="ECO:0000256" key="3">
    <source>
        <dbReference type="ARBA" id="ARBA00022801"/>
    </source>
</evidence>
<feature type="compositionally biased region" description="Low complexity" evidence="5">
    <location>
        <begin position="39"/>
        <end position="55"/>
    </location>
</feature>
<protein>
    <submittedName>
        <fullName evidence="6">Carbohydrate esterase</fullName>
    </submittedName>
</protein>
<comment type="caution">
    <text evidence="6">The sequence shown here is derived from an EMBL/GenBank/DDBJ whole genome shotgun (WGS) entry which is preliminary data.</text>
</comment>
<dbReference type="Gene3D" id="3.40.50.1820">
    <property type="entry name" value="alpha/beta hydrolase"/>
    <property type="match status" value="1"/>
</dbReference>
<dbReference type="InterPro" id="IPR029058">
    <property type="entry name" value="AB_hydrolase_fold"/>
</dbReference>
<feature type="region of interest" description="Disordered" evidence="5">
    <location>
        <begin position="27"/>
        <end position="55"/>
    </location>
</feature>
<accession>A0A177IP33</accession>
<keyword evidence="2" id="KW-0719">Serine esterase</keyword>
<evidence type="ECO:0000256" key="4">
    <source>
        <dbReference type="ARBA" id="ARBA00023157"/>
    </source>
</evidence>
<dbReference type="InterPro" id="IPR000675">
    <property type="entry name" value="Cutinase/axe"/>
</dbReference>
<name>A0A177IP33_9CORY</name>
<dbReference type="RefSeq" id="WP_066838475.1">
    <property type="nucleotide sequence ID" value="NZ_CAOPJI010000027.1"/>
</dbReference>
<evidence type="ECO:0000256" key="2">
    <source>
        <dbReference type="ARBA" id="ARBA00022487"/>
    </source>
</evidence>
<keyword evidence="7" id="KW-1185">Reference proteome</keyword>
<dbReference type="Proteomes" id="UP000076947">
    <property type="component" value="Unassembled WGS sequence"/>
</dbReference>
<proteinExistence type="inferred from homology"/>
<dbReference type="GO" id="GO:0052689">
    <property type="term" value="F:carboxylic ester hydrolase activity"/>
    <property type="evidence" value="ECO:0007669"/>
    <property type="project" value="UniProtKB-KW"/>
</dbReference>
<organism evidence="6 7">
    <name type="scientific">Corynebacterium stationis</name>
    <dbReference type="NCBI Taxonomy" id="1705"/>
    <lineage>
        <taxon>Bacteria</taxon>
        <taxon>Bacillati</taxon>
        <taxon>Actinomycetota</taxon>
        <taxon>Actinomycetes</taxon>
        <taxon>Mycobacteriales</taxon>
        <taxon>Corynebacteriaceae</taxon>
        <taxon>Corynebacterium</taxon>
    </lineage>
</organism>
<dbReference type="SMART" id="SM01110">
    <property type="entry name" value="Cutinase"/>
    <property type="match status" value="1"/>
</dbReference>
<evidence type="ECO:0000256" key="5">
    <source>
        <dbReference type="SAM" id="MobiDB-lite"/>
    </source>
</evidence>
<comment type="similarity">
    <text evidence="1">Belongs to the cutinase family.</text>
</comment>
<dbReference type="Pfam" id="PF01083">
    <property type="entry name" value="Cutinase"/>
    <property type="match status" value="1"/>
</dbReference>
<keyword evidence="3" id="KW-0378">Hydrolase</keyword>
<reference evidence="7" key="1">
    <citation type="submission" date="2016-02" db="EMBL/GenBank/DDBJ databases">
        <authorList>
            <person name="Kaur G."/>
            <person name="Nair G.R."/>
            <person name="Mayilraj S."/>
        </authorList>
    </citation>
    <scope>NUCLEOTIDE SEQUENCE [LARGE SCALE GENOMIC DNA]</scope>
    <source>
        <strain evidence="7">GA-15</strain>
    </source>
</reference>
<dbReference type="PANTHER" id="PTHR33630">
    <property type="entry name" value="CUTINASE RV1984C-RELATED-RELATED"/>
    <property type="match status" value="1"/>
</dbReference>
<dbReference type="PANTHER" id="PTHR33630:SF9">
    <property type="entry name" value="CUTINASE 4"/>
    <property type="match status" value="1"/>
</dbReference>
<keyword evidence="4" id="KW-1015">Disulfide bond</keyword>
<dbReference type="STRING" id="1705.CA21670_11495"/>
<evidence type="ECO:0000313" key="6">
    <source>
        <dbReference type="EMBL" id="OAH30336.1"/>
    </source>
</evidence>
<evidence type="ECO:0000313" key="7">
    <source>
        <dbReference type="Proteomes" id="UP000076947"/>
    </source>
</evidence>
<sequence length="313" mass="33266">MRKTLTILAVIIVLVVVGGGAAQYLMRETSSPSGDGDRTPAPGESTEAAPETPEQPEWCPAYEFISAPGTWESSADDDPFNPQANSRSFMLSITNPLKEQFGEDQVRVWTLPYTAQFRSIQSQKEMSYDDSRNEGRAKLEGELKWMHGECPQTQFILAGFSQGAVIVGDVADDIGGGTGVIPAESVAGVTAIADGRRENGVGINPGYEVKGIGAEIALQPVTGLVQLVVPGASMRGPRPNDFGSLADRTYQICAPSDSICDAPHNIGNAAERAMELIEANGIHALYASNDKVIPGMTTNQWVVGWASKIINGG</sequence>
<dbReference type="EMBL" id="LSTQ01000008">
    <property type="protein sequence ID" value="OAH30336.1"/>
    <property type="molecule type" value="Genomic_DNA"/>
</dbReference>
<dbReference type="SUPFAM" id="SSF53474">
    <property type="entry name" value="alpha/beta-Hydrolases"/>
    <property type="match status" value="1"/>
</dbReference>
<dbReference type="OrthoDB" id="4423762at2"/>
<gene>
    <name evidence="6" type="ORF">AYJ05_06195</name>
</gene>